<feature type="non-terminal residue" evidence="2">
    <location>
        <position position="227"/>
    </location>
</feature>
<feature type="compositionally biased region" description="Basic and acidic residues" evidence="1">
    <location>
        <begin position="179"/>
        <end position="198"/>
    </location>
</feature>
<comment type="caution">
    <text evidence="2">The sequence shown here is derived from an EMBL/GenBank/DDBJ whole genome shotgun (WGS) entry which is preliminary data.</text>
</comment>
<reference evidence="2 4" key="1">
    <citation type="submission" date="2019-10" db="EMBL/GenBank/DDBJ databases">
        <title>Assembly and Annotation for the nematode Trichostrongylus colubriformis.</title>
        <authorList>
            <person name="Martin J."/>
        </authorList>
    </citation>
    <scope>NUCLEOTIDE SEQUENCE [LARGE SCALE GENOMIC DNA]</scope>
    <source>
        <strain evidence="2">G859</strain>
        <tissue evidence="2">Whole worm</tissue>
    </source>
</reference>
<organism evidence="2 4">
    <name type="scientific">Trichostrongylus colubriformis</name>
    <name type="common">Black scour worm</name>
    <dbReference type="NCBI Taxonomy" id="6319"/>
    <lineage>
        <taxon>Eukaryota</taxon>
        <taxon>Metazoa</taxon>
        <taxon>Ecdysozoa</taxon>
        <taxon>Nematoda</taxon>
        <taxon>Chromadorea</taxon>
        <taxon>Rhabditida</taxon>
        <taxon>Rhabditina</taxon>
        <taxon>Rhabditomorpha</taxon>
        <taxon>Strongyloidea</taxon>
        <taxon>Trichostrongylidae</taxon>
        <taxon>Trichostrongylus</taxon>
    </lineage>
</organism>
<accession>A0AAN8FNN2</accession>
<proteinExistence type="predicted"/>
<protein>
    <submittedName>
        <fullName evidence="2">Uncharacterized protein</fullName>
    </submittedName>
</protein>
<sequence>MLDPLGEVSLISVLSFTAFARRSKDVMFISILLLVKIYSTFCLKCTINVNGRARFMVEEAWCGVHFYSGSCSPSYATFQAIPRKDMSELAQLGCMYIPEYKECTCFCNTDHCNRNFTLLYNMYAAQKDADKSVLKCLEKHKKKLGDKGRLYASPAIDDPSDPNNKGGKGGKNGTTTDGKNGDKNGKGPDGKNGDKNGKGPDGGNGGKNGTVTDGSNGGKNGTAPDGS</sequence>
<feature type="compositionally biased region" description="Gly residues" evidence="1">
    <location>
        <begin position="199"/>
        <end position="208"/>
    </location>
</feature>
<name>A0AAN8FNN2_TRICO</name>
<evidence type="ECO:0000256" key="1">
    <source>
        <dbReference type="SAM" id="MobiDB-lite"/>
    </source>
</evidence>
<dbReference type="AlphaFoldDB" id="A0AAN8FNN2"/>
<gene>
    <name evidence="3" type="ORF">GCK32_011496</name>
    <name evidence="2" type="ORF">GCK32_015009</name>
</gene>
<dbReference type="Proteomes" id="UP001331761">
    <property type="component" value="Unassembled WGS sequence"/>
</dbReference>
<keyword evidence="4" id="KW-1185">Reference proteome</keyword>
<dbReference type="EMBL" id="WIXE01000678">
    <property type="protein sequence ID" value="KAK5986359.1"/>
    <property type="molecule type" value="Genomic_DNA"/>
</dbReference>
<feature type="region of interest" description="Disordered" evidence="1">
    <location>
        <begin position="148"/>
        <end position="227"/>
    </location>
</feature>
<dbReference type="EMBL" id="WIXE01007660">
    <property type="protein sequence ID" value="KAK5980229.1"/>
    <property type="molecule type" value="Genomic_DNA"/>
</dbReference>
<evidence type="ECO:0000313" key="3">
    <source>
        <dbReference type="EMBL" id="KAK5986359.1"/>
    </source>
</evidence>
<evidence type="ECO:0000313" key="2">
    <source>
        <dbReference type="EMBL" id="KAK5980229.1"/>
    </source>
</evidence>
<evidence type="ECO:0000313" key="4">
    <source>
        <dbReference type="Proteomes" id="UP001331761"/>
    </source>
</evidence>